<dbReference type="EMBL" id="JAEKPD010000001">
    <property type="protein sequence ID" value="MBJ3761372.1"/>
    <property type="molecule type" value="Genomic_DNA"/>
</dbReference>
<comment type="caution">
    <text evidence="2">The sequence shown here is derived from an EMBL/GenBank/DDBJ whole genome shotgun (WGS) entry which is preliminary data.</text>
</comment>
<dbReference type="InterPro" id="IPR004843">
    <property type="entry name" value="Calcineurin-like_PHP"/>
</dbReference>
<dbReference type="RefSeq" id="WP_198914541.1">
    <property type="nucleotide sequence ID" value="NZ_JAEKPD010000001.1"/>
</dbReference>
<dbReference type="InterPro" id="IPR051693">
    <property type="entry name" value="UPF0046_metallophosphoest"/>
</dbReference>
<dbReference type="PANTHER" id="PTHR12905">
    <property type="entry name" value="METALLOPHOSPHOESTERASE"/>
    <property type="match status" value="1"/>
</dbReference>
<evidence type="ECO:0000259" key="1">
    <source>
        <dbReference type="Pfam" id="PF00149"/>
    </source>
</evidence>
<accession>A0A934M8G4</accession>
<evidence type="ECO:0000313" key="2">
    <source>
        <dbReference type="EMBL" id="MBJ3761372.1"/>
    </source>
</evidence>
<proteinExistence type="predicted"/>
<dbReference type="InterPro" id="IPR029052">
    <property type="entry name" value="Metallo-depent_PP-like"/>
</dbReference>
<dbReference type="Gene3D" id="3.60.21.10">
    <property type="match status" value="2"/>
</dbReference>
<reference evidence="2" key="1">
    <citation type="submission" date="2020-12" db="EMBL/GenBank/DDBJ databases">
        <title>Bacterial taxonomy.</title>
        <authorList>
            <person name="Pan X."/>
        </authorList>
    </citation>
    <scope>NUCLEOTIDE SEQUENCE</scope>
    <source>
        <strain evidence="2">KCTC 52957</strain>
    </source>
</reference>
<feature type="domain" description="Calcineurin-like phosphoesterase" evidence="1">
    <location>
        <begin position="1"/>
        <end position="171"/>
    </location>
</feature>
<dbReference type="PANTHER" id="PTHR12905:SF0">
    <property type="entry name" value="CALCINEURIN-LIKE PHOSPHOESTERASE DOMAIN-CONTAINING PROTEIN"/>
    <property type="match status" value="1"/>
</dbReference>
<sequence>MRIVAVSDLHLDAEAADAVVAASEGADLVLGAGDFAQGHRELETYMQRLAPIADKMIVVPGNNETLETLSLATEATVLHGTWVYWQGLIVAGLGGGVPPIPKQPWGSWDLSEDAAGALLDMIPAADVLISHSPPYGMGDDHGAEGRIGSRAVKAAILHLKPRLCVFGHVHDCWGESGRLGPTRWCNLGPAPVWFDL</sequence>
<keyword evidence="3" id="KW-1185">Reference proteome</keyword>
<dbReference type="Proteomes" id="UP000642488">
    <property type="component" value="Unassembled WGS sequence"/>
</dbReference>
<gene>
    <name evidence="2" type="ORF">ILP92_01220</name>
</gene>
<dbReference type="GO" id="GO:0016787">
    <property type="term" value="F:hydrolase activity"/>
    <property type="evidence" value="ECO:0007669"/>
    <property type="project" value="InterPro"/>
</dbReference>
<organism evidence="2 3">
    <name type="scientific">Palleronia pontilimi</name>
    <dbReference type="NCBI Taxonomy" id="1964209"/>
    <lineage>
        <taxon>Bacteria</taxon>
        <taxon>Pseudomonadati</taxon>
        <taxon>Pseudomonadota</taxon>
        <taxon>Alphaproteobacteria</taxon>
        <taxon>Rhodobacterales</taxon>
        <taxon>Roseobacteraceae</taxon>
        <taxon>Palleronia</taxon>
    </lineage>
</organism>
<dbReference type="Pfam" id="PF00149">
    <property type="entry name" value="Metallophos"/>
    <property type="match status" value="1"/>
</dbReference>
<dbReference type="AlphaFoldDB" id="A0A934M8G4"/>
<protein>
    <submittedName>
        <fullName evidence="2">Metallophosphoesterase family protein</fullName>
    </submittedName>
</protein>
<name>A0A934M8G4_9RHOB</name>
<dbReference type="SUPFAM" id="SSF56300">
    <property type="entry name" value="Metallo-dependent phosphatases"/>
    <property type="match status" value="1"/>
</dbReference>
<evidence type="ECO:0000313" key="3">
    <source>
        <dbReference type="Proteomes" id="UP000642488"/>
    </source>
</evidence>